<gene>
    <name evidence="2" type="ORF">CPELLU_LOCUS13573</name>
</gene>
<evidence type="ECO:0000259" key="1">
    <source>
        <dbReference type="Pfam" id="PF03184"/>
    </source>
</evidence>
<name>A0A9N9IEM3_9GLOM</name>
<protein>
    <submittedName>
        <fullName evidence="2">8775_t:CDS:1</fullName>
    </submittedName>
</protein>
<feature type="domain" description="DDE-1" evidence="1">
    <location>
        <begin position="76"/>
        <end position="162"/>
    </location>
</feature>
<dbReference type="GO" id="GO:0003676">
    <property type="term" value="F:nucleic acid binding"/>
    <property type="evidence" value="ECO:0007669"/>
    <property type="project" value="InterPro"/>
</dbReference>
<dbReference type="OrthoDB" id="5425161at2759"/>
<dbReference type="InterPro" id="IPR004875">
    <property type="entry name" value="DDE_SF_endonuclease_dom"/>
</dbReference>
<proteinExistence type="predicted"/>
<keyword evidence="3" id="KW-1185">Reference proteome</keyword>
<organism evidence="2 3">
    <name type="scientific">Cetraspora pellucida</name>
    <dbReference type="NCBI Taxonomy" id="1433469"/>
    <lineage>
        <taxon>Eukaryota</taxon>
        <taxon>Fungi</taxon>
        <taxon>Fungi incertae sedis</taxon>
        <taxon>Mucoromycota</taxon>
        <taxon>Glomeromycotina</taxon>
        <taxon>Glomeromycetes</taxon>
        <taxon>Diversisporales</taxon>
        <taxon>Gigasporaceae</taxon>
        <taxon>Cetraspora</taxon>
    </lineage>
</organism>
<dbReference type="Pfam" id="PF03184">
    <property type="entry name" value="DDE_1"/>
    <property type="match status" value="1"/>
</dbReference>
<dbReference type="Proteomes" id="UP000789759">
    <property type="component" value="Unassembled WGS sequence"/>
</dbReference>
<evidence type="ECO:0000313" key="3">
    <source>
        <dbReference type="Proteomes" id="UP000789759"/>
    </source>
</evidence>
<comment type="caution">
    <text evidence="2">The sequence shown here is derived from an EMBL/GenBank/DDBJ whole genome shotgun (WGS) entry which is preliminary data.</text>
</comment>
<sequence length="201" mass="23025">MDETGFVISPRVQKILAKKGACQVHKIAYSNVHKHISVASTISDPDSYIPLLFIYKDVYVIPGLLTDALPDNVMAFTDSGYMKESIFEMYIKHFVNSILSSYSVLLILDGHKNNINYICVNFCYKNNILLYALSPHTTYILQLTEILFLKLKKEYNKGCNRLHNINDKIVSKYSFVSILELTYIKTFIPEMIMNSFKTTGI</sequence>
<dbReference type="EMBL" id="CAJVQA010014675">
    <property type="protein sequence ID" value="CAG8732484.1"/>
    <property type="molecule type" value="Genomic_DNA"/>
</dbReference>
<dbReference type="AlphaFoldDB" id="A0A9N9IEM3"/>
<accession>A0A9N9IEM3</accession>
<reference evidence="2" key="1">
    <citation type="submission" date="2021-06" db="EMBL/GenBank/DDBJ databases">
        <authorList>
            <person name="Kallberg Y."/>
            <person name="Tangrot J."/>
            <person name="Rosling A."/>
        </authorList>
    </citation>
    <scope>NUCLEOTIDE SEQUENCE</scope>
    <source>
        <strain evidence="2">FL966</strain>
    </source>
</reference>
<evidence type="ECO:0000313" key="2">
    <source>
        <dbReference type="EMBL" id="CAG8732484.1"/>
    </source>
</evidence>